<dbReference type="InterPro" id="IPR051538">
    <property type="entry name" value="Acyl-CoA_Synth/Transferase"/>
</dbReference>
<dbReference type="Gene3D" id="3.40.50.261">
    <property type="entry name" value="Succinyl-CoA synthetase domains"/>
    <property type="match status" value="2"/>
</dbReference>
<dbReference type="EMBL" id="BMXR01000006">
    <property type="protein sequence ID" value="GGX58409.1"/>
    <property type="molecule type" value="Genomic_DNA"/>
</dbReference>
<keyword evidence="2" id="KW-0547">Nucleotide-binding</keyword>
<evidence type="ECO:0000313" key="6">
    <source>
        <dbReference type="EMBL" id="GGX58409.1"/>
    </source>
</evidence>
<protein>
    <submittedName>
        <fullName evidence="6">CoA-binding protein</fullName>
    </submittedName>
</protein>
<dbReference type="GO" id="GO:0005524">
    <property type="term" value="F:ATP binding"/>
    <property type="evidence" value="ECO:0007669"/>
    <property type="project" value="UniProtKB-KW"/>
</dbReference>
<dbReference type="Pfam" id="PF13607">
    <property type="entry name" value="Succ_CoA_lig"/>
    <property type="match status" value="1"/>
</dbReference>
<evidence type="ECO:0000256" key="2">
    <source>
        <dbReference type="ARBA" id="ARBA00022741"/>
    </source>
</evidence>
<reference evidence="6" key="1">
    <citation type="journal article" date="2014" name="Int. J. Syst. Evol. Microbiol.">
        <title>Complete genome sequence of Corynebacterium casei LMG S-19264T (=DSM 44701T), isolated from a smear-ripened cheese.</title>
        <authorList>
            <consortium name="US DOE Joint Genome Institute (JGI-PGF)"/>
            <person name="Walter F."/>
            <person name="Albersmeier A."/>
            <person name="Kalinowski J."/>
            <person name="Ruckert C."/>
        </authorList>
    </citation>
    <scope>NUCLEOTIDE SEQUENCE</scope>
    <source>
        <strain evidence="6">KCTC 22169</strain>
    </source>
</reference>
<evidence type="ECO:0000256" key="1">
    <source>
        <dbReference type="ARBA" id="ARBA00022598"/>
    </source>
</evidence>
<dbReference type="Gene3D" id="3.30.470.20">
    <property type="entry name" value="ATP-grasp fold, B domain"/>
    <property type="match status" value="1"/>
</dbReference>
<organism evidence="6 7">
    <name type="scientific">Saccharospirillum salsuginis</name>
    <dbReference type="NCBI Taxonomy" id="418750"/>
    <lineage>
        <taxon>Bacteria</taxon>
        <taxon>Pseudomonadati</taxon>
        <taxon>Pseudomonadota</taxon>
        <taxon>Gammaproteobacteria</taxon>
        <taxon>Oceanospirillales</taxon>
        <taxon>Saccharospirillaceae</taxon>
        <taxon>Saccharospirillum</taxon>
    </lineage>
</organism>
<dbReference type="AlphaFoldDB" id="A0A918KCD6"/>
<dbReference type="SMART" id="SM00881">
    <property type="entry name" value="CoA_binding"/>
    <property type="match status" value="1"/>
</dbReference>
<dbReference type="GO" id="GO:0016874">
    <property type="term" value="F:ligase activity"/>
    <property type="evidence" value="ECO:0007669"/>
    <property type="project" value="UniProtKB-KW"/>
</dbReference>
<sequence>MTPLMNAWQAERIAVIGASEQPAKRGHQIVRALQTSAYNGAIYPIHPKAETIRGLPAFARMADLPAVPDLAVICTPLATVPDLLVDCAAHGTRVVVVVATAQPHERHLEQELRHVADEHGVRLIGTNTSGLLNPHAGINLAGMPTPTAGGLALVSQSGNVALSIMMQSMLYADSGLSGYIGVGNQTDLGFADYLGLFREDPATQAAMLYVEGVGDGQRFLQEVSRFTQTKPLVVLKAGKSQQAVAAVQSHTGSLAGNYRISADLLRTVGAYVVDQPEQLLPVAEVLSHQQGAPRGHWQVVTDGGGHGSVVADLMVDYGVDFAQTDTANPYDLAGAADDNPRVFADCIDAYLNRPEVDGVLVTGLFGGYHRRFDASLLEAEHAAAEAIVDTMRTTGKPVIVHSLYPVVDNPVLQALRAQGIAVVQSLDLAVRLMQALTWRARYRNRHPASLATAIRKRAVSEGAWLTEWEARHRLGQADLLSARDQSLMTHPGQAAEICHALGQQPMALKIMSPDIVHKSDVGGVMLNISGAEALSEAYGQLLHRVGAVCPDADLQGVLVTPMAKAGTELVVGFLNDVQYGSVLMLGIGGTWVEVLADVAFRALPVVENDVRDMIEQLDYKALVQGYRQSRPNDLDSLSRWVVRVADWYLKQDDILEMEFNPVLINPDGFAPVDVRIKAQHTNDRDAPQPNWNRMAP</sequence>
<dbReference type="SUPFAM" id="SSF51735">
    <property type="entry name" value="NAD(P)-binding Rossmann-fold domains"/>
    <property type="match status" value="1"/>
</dbReference>
<dbReference type="Pfam" id="PF13380">
    <property type="entry name" value="CoA_binding_2"/>
    <property type="match status" value="1"/>
</dbReference>
<accession>A0A918KCD6</accession>
<keyword evidence="1" id="KW-0436">Ligase</keyword>
<feature type="domain" description="CoA-binding" evidence="5">
    <location>
        <begin position="7"/>
        <end position="102"/>
    </location>
</feature>
<dbReference type="InterPro" id="IPR036291">
    <property type="entry name" value="NAD(P)-bd_dom_sf"/>
</dbReference>
<dbReference type="PANTHER" id="PTHR43334">
    <property type="entry name" value="ACETATE--COA LIGASE [ADP-FORMING]"/>
    <property type="match status" value="1"/>
</dbReference>
<evidence type="ECO:0000256" key="3">
    <source>
        <dbReference type="ARBA" id="ARBA00022840"/>
    </source>
</evidence>
<comment type="similarity">
    <text evidence="4">In the N-terminal section; belongs to the acetate CoA ligase alpha subunit family.</text>
</comment>
<dbReference type="Proteomes" id="UP000626148">
    <property type="component" value="Unassembled WGS sequence"/>
</dbReference>
<evidence type="ECO:0000259" key="5">
    <source>
        <dbReference type="SMART" id="SM00881"/>
    </source>
</evidence>
<dbReference type="InterPro" id="IPR032875">
    <property type="entry name" value="Succ_CoA_lig_flav_dom"/>
</dbReference>
<gene>
    <name evidence="6" type="ORF">GCM10007392_27840</name>
</gene>
<comment type="caution">
    <text evidence="6">The sequence shown here is derived from an EMBL/GenBank/DDBJ whole genome shotgun (WGS) entry which is preliminary data.</text>
</comment>
<dbReference type="SUPFAM" id="SSF56059">
    <property type="entry name" value="Glutathione synthetase ATP-binding domain-like"/>
    <property type="match status" value="1"/>
</dbReference>
<evidence type="ECO:0000313" key="7">
    <source>
        <dbReference type="Proteomes" id="UP000626148"/>
    </source>
</evidence>
<evidence type="ECO:0000256" key="4">
    <source>
        <dbReference type="ARBA" id="ARBA00060888"/>
    </source>
</evidence>
<dbReference type="FunFam" id="3.30.1490.20:FF:000020">
    <property type="entry name" value="Protein lysine acetyltransferase"/>
    <property type="match status" value="1"/>
</dbReference>
<dbReference type="InterPro" id="IPR013815">
    <property type="entry name" value="ATP_grasp_subdomain_1"/>
</dbReference>
<dbReference type="Gene3D" id="3.40.50.720">
    <property type="entry name" value="NAD(P)-binding Rossmann-like Domain"/>
    <property type="match status" value="1"/>
</dbReference>
<proteinExistence type="inferred from homology"/>
<dbReference type="SUPFAM" id="SSF52210">
    <property type="entry name" value="Succinyl-CoA synthetase domains"/>
    <property type="match status" value="2"/>
</dbReference>
<reference evidence="6" key="2">
    <citation type="submission" date="2020-09" db="EMBL/GenBank/DDBJ databases">
        <authorList>
            <person name="Sun Q."/>
            <person name="Kim S."/>
        </authorList>
    </citation>
    <scope>NUCLEOTIDE SEQUENCE</scope>
    <source>
        <strain evidence="6">KCTC 22169</strain>
    </source>
</reference>
<dbReference type="Pfam" id="PF13549">
    <property type="entry name" value="ATP-grasp_5"/>
    <property type="match status" value="1"/>
</dbReference>
<dbReference type="InterPro" id="IPR003781">
    <property type="entry name" value="CoA-bd"/>
</dbReference>
<dbReference type="InterPro" id="IPR016102">
    <property type="entry name" value="Succinyl-CoA_synth-like"/>
</dbReference>
<dbReference type="PANTHER" id="PTHR43334:SF1">
    <property type="entry name" value="3-HYDROXYPROPIONATE--COA LIGASE [ADP-FORMING]"/>
    <property type="match status" value="1"/>
</dbReference>
<dbReference type="RefSeq" id="WP_189609644.1">
    <property type="nucleotide sequence ID" value="NZ_BMXR01000006.1"/>
</dbReference>
<keyword evidence="7" id="KW-1185">Reference proteome</keyword>
<keyword evidence="3" id="KW-0067">ATP-binding</keyword>
<dbReference type="Gene3D" id="3.30.1490.20">
    <property type="entry name" value="ATP-grasp fold, A domain"/>
    <property type="match status" value="1"/>
</dbReference>
<name>A0A918KCD6_9GAMM</name>